<proteinExistence type="predicted"/>
<dbReference type="Proteomes" id="UP000241890">
    <property type="component" value="Unassembled WGS sequence"/>
</dbReference>
<accession>A0A2R5FES9</accession>
<reference evidence="2 3" key="1">
    <citation type="submission" date="2017-12" db="EMBL/GenBank/DDBJ databases">
        <title>Sequencing, de novo assembly and annotation of complete genome of a new Thraustochytrid species, strain FCC1311.</title>
        <authorList>
            <person name="Sedici K."/>
            <person name="Godart F."/>
            <person name="Aiese Cigliano R."/>
            <person name="Sanseverino W."/>
            <person name="Barakat M."/>
            <person name="Ortet P."/>
            <person name="Marechal E."/>
            <person name="Cagnac O."/>
            <person name="Amato A."/>
        </authorList>
    </citation>
    <scope>NUCLEOTIDE SEQUENCE [LARGE SCALE GENOMIC DNA]</scope>
</reference>
<comment type="caution">
    <text evidence="2">The sequence shown here is derived from an EMBL/GenBank/DDBJ whole genome shotgun (WGS) entry which is preliminary data.</text>
</comment>
<feature type="non-terminal residue" evidence="2">
    <location>
        <position position="117"/>
    </location>
</feature>
<evidence type="ECO:0000256" key="1">
    <source>
        <dbReference type="SAM" id="MobiDB-lite"/>
    </source>
</evidence>
<name>A0A2R5FES9_9STRA</name>
<feature type="region of interest" description="Disordered" evidence="1">
    <location>
        <begin position="1"/>
        <end position="72"/>
    </location>
</feature>
<sequence>MSGGKNNNNKNKGNANKRALGQDSSPFDQQQHHYHQQQQKALFKKHRSDDASYASQKTTMIPPELDTSAHSNAFDMLKNEDDRTPLGSPATPANMHISSNLAAAAAAASANGHGGNP</sequence>
<evidence type="ECO:0000313" key="2">
    <source>
        <dbReference type="EMBL" id="GBG16199.1"/>
    </source>
</evidence>
<dbReference type="AlphaFoldDB" id="A0A2R5FES9"/>
<feature type="compositionally biased region" description="Low complexity" evidence="1">
    <location>
        <begin position="1"/>
        <end position="17"/>
    </location>
</feature>
<gene>
    <name evidence="2" type="ORF">FCC1311_116742</name>
</gene>
<protein>
    <submittedName>
        <fullName evidence="2">Uncharacterized protein</fullName>
    </submittedName>
</protein>
<dbReference type="EMBL" id="BEYU01001337">
    <property type="protein sequence ID" value="GBG16199.1"/>
    <property type="molecule type" value="Genomic_DNA"/>
</dbReference>
<keyword evidence="3" id="KW-1185">Reference proteome</keyword>
<organism evidence="2 3">
    <name type="scientific">Hondaea fermentalgiana</name>
    <dbReference type="NCBI Taxonomy" id="2315210"/>
    <lineage>
        <taxon>Eukaryota</taxon>
        <taxon>Sar</taxon>
        <taxon>Stramenopiles</taxon>
        <taxon>Bigyra</taxon>
        <taxon>Labyrinthulomycetes</taxon>
        <taxon>Thraustochytrida</taxon>
        <taxon>Thraustochytriidae</taxon>
        <taxon>Hondaea</taxon>
    </lineage>
</organism>
<dbReference type="InParanoid" id="A0A2R5FES9"/>
<evidence type="ECO:0000313" key="3">
    <source>
        <dbReference type="Proteomes" id="UP000241890"/>
    </source>
</evidence>